<protein>
    <submittedName>
        <fullName evidence="1">Uncharacterized protein</fullName>
    </submittedName>
</protein>
<sequence length="179" mass="20557">MCRRYLANFSSDMTLVFHPLLAFLESVAEIDPILVDKIDHATVFDGVRFDIRDGGSDFIPVFLCRTIERPTSVCLFLQLLDRFRIIVIELQELCGVKFGSLPLFLWHHHPRVICGIVAVGTCLEVMHAHFRDFDRIDNAFEIACVEVLLHRIGDPHFVIEAYRPCWSRDMTAMAEHMPG</sequence>
<dbReference type="AlphaFoldDB" id="A0A508X4H7"/>
<dbReference type="EMBL" id="CABFNB010000134">
    <property type="protein sequence ID" value="VTZ64679.1"/>
    <property type="molecule type" value="Genomic_DNA"/>
</dbReference>
<accession>A0A508X4H7</accession>
<name>A0A508X4H7_9HYPH</name>
<reference evidence="1" key="1">
    <citation type="submission" date="2019-06" db="EMBL/GenBank/DDBJ databases">
        <authorList>
            <person name="Le Quere A."/>
            <person name="Colella S."/>
        </authorList>
    </citation>
    <scope>NUCLEOTIDE SEQUENCE</scope>
    <source>
        <strain evidence="1">EmedicaeMD41</strain>
    </source>
</reference>
<proteinExistence type="predicted"/>
<evidence type="ECO:0000313" key="1">
    <source>
        <dbReference type="EMBL" id="VTZ64679.1"/>
    </source>
</evidence>
<dbReference type="Proteomes" id="UP000507954">
    <property type="component" value="Unassembled WGS sequence"/>
</dbReference>
<organism evidence="1">
    <name type="scientific">Sinorhizobium medicae</name>
    <dbReference type="NCBI Taxonomy" id="110321"/>
    <lineage>
        <taxon>Bacteria</taxon>
        <taxon>Pseudomonadati</taxon>
        <taxon>Pseudomonadota</taxon>
        <taxon>Alphaproteobacteria</taxon>
        <taxon>Hyphomicrobiales</taxon>
        <taxon>Rhizobiaceae</taxon>
        <taxon>Sinorhizobium/Ensifer group</taxon>
        <taxon>Sinorhizobium</taxon>
    </lineage>
</organism>
<gene>
    <name evidence="1" type="ORF">EMEDMD4_650034</name>
</gene>